<dbReference type="SUPFAM" id="SSF51197">
    <property type="entry name" value="Clavaminate synthase-like"/>
    <property type="match status" value="1"/>
</dbReference>
<organism evidence="13 14">
    <name type="scientific">Frankliniella fusca</name>
    <dbReference type="NCBI Taxonomy" id="407009"/>
    <lineage>
        <taxon>Eukaryota</taxon>
        <taxon>Metazoa</taxon>
        <taxon>Ecdysozoa</taxon>
        <taxon>Arthropoda</taxon>
        <taxon>Hexapoda</taxon>
        <taxon>Insecta</taxon>
        <taxon>Pterygota</taxon>
        <taxon>Neoptera</taxon>
        <taxon>Paraneoptera</taxon>
        <taxon>Thysanoptera</taxon>
        <taxon>Terebrantia</taxon>
        <taxon>Thripoidea</taxon>
        <taxon>Thripidae</taxon>
        <taxon>Frankliniella</taxon>
    </lineage>
</organism>
<keyword evidence="6" id="KW-0124">Carnitine biosynthesis</keyword>
<dbReference type="GO" id="GO:0045329">
    <property type="term" value="P:carnitine biosynthetic process"/>
    <property type="evidence" value="ECO:0007669"/>
    <property type="project" value="UniProtKB-KW"/>
</dbReference>
<comment type="caution">
    <text evidence="13">The sequence shown here is derived from an EMBL/GenBank/DDBJ whole genome shotgun (WGS) entry which is preliminary data.</text>
</comment>
<dbReference type="GO" id="GO:0046872">
    <property type="term" value="F:metal ion binding"/>
    <property type="evidence" value="ECO:0007669"/>
    <property type="project" value="UniProtKB-KW"/>
</dbReference>
<keyword evidence="10" id="KW-0732">Signal</keyword>
<protein>
    <submittedName>
        <fullName evidence="13">Gamma-butyrobetaine dioxygenase</fullName>
    </submittedName>
</protein>
<keyword evidence="5" id="KW-0479">Metal-binding</keyword>
<dbReference type="AlphaFoldDB" id="A0AAE1GVA5"/>
<dbReference type="FunFam" id="3.60.130.10:FF:000001">
    <property type="entry name" value="Trimethyllysine dioxygenase, mitochondrial"/>
    <property type="match status" value="1"/>
</dbReference>
<evidence type="ECO:0000259" key="11">
    <source>
        <dbReference type="Pfam" id="PF02668"/>
    </source>
</evidence>
<reference evidence="13" key="1">
    <citation type="submission" date="2021-07" db="EMBL/GenBank/DDBJ databases">
        <authorList>
            <person name="Catto M.A."/>
            <person name="Jacobson A."/>
            <person name="Kennedy G."/>
            <person name="Labadie P."/>
            <person name="Hunt B.G."/>
            <person name="Srinivasan R."/>
        </authorList>
    </citation>
    <scope>NUCLEOTIDE SEQUENCE</scope>
    <source>
        <strain evidence="13">PL_HMW_Pooled</strain>
        <tissue evidence="13">Head</tissue>
    </source>
</reference>
<dbReference type="Proteomes" id="UP001219518">
    <property type="component" value="Unassembled WGS sequence"/>
</dbReference>
<dbReference type="Pfam" id="PF06155">
    <property type="entry name" value="GBBH-like_N"/>
    <property type="match status" value="1"/>
</dbReference>
<comment type="cofactor">
    <cofactor evidence="2">
        <name>L-ascorbate</name>
        <dbReference type="ChEBI" id="CHEBI:38290"/>
    </cofactor>
</comment>
<dbReference type="GO" id="GO:0005739">
    <property type="term" value="C:mitochondrion"/>
    <property type="evidence" value="ECO:0007669"/>
    <property type="project" value="TreeGrafter"/>
</dbReference>
<keyword evidence="7 13" id="KW-0223">Dioxygenase</keyword>
<dbReference type="EMBL" id="JAHWGI010000134">
    <property type="protein sequence ID" value="KAK3909897.1"/>
    <property type="molecule type" value="Genomic_DNA"/>
</dbReference>
<evidence type="ECO:0000256" key="2">
    <source>
        <dbReference type="ARBA" id="ARBA00001961"/>
    </source>
</evidence>
<keyword evidence="9" id="KW-0408">Iron</keyword>
<comment type="pathway">
    <text evidence="3">Amine and polyamine biosynthesis; carnitine biosynthesis.</text>
</comment>
<evidence type="ECO:0000256" key="8">
    <source>
        <dbReference type="ARBA" id="ARBA00023002"/>
    </source>
</evidence>
<evidence type="ECO:0000313" key="13">
    <source>
        <dbReference type="EMBL" id="KAK3909897.1"/>
    </source>
</evidence>
<dbReference type="InterPro" id="IPR003819">
    <property type="entry name" value="TauD/TfdA-like"/>
</dbReference>
<evidence type="ECO:0000256" key="5">
    <source>
        <dbReference type="ARBA" id="ARBA00022723"/>
    </source>
</evidence>
<dbReference type="InterPro" id="IPR010376">
    <property type="entry name" value="GBBH-like_N"/>
</dbReference>
<name>A0AAE1GVA5_9NEOP</name>
<feature type="signal peptide" evidence="10">
    <location>
        <begin position="1"/>
        <end position="19"/>
    </location>
</feature>
<dbReference type="InterPro" id="IPR038492">
    <property type="entry name" value="GBBH-like_N_sf"/>
</dbReference>
<evidence type="ECO:0000259" key="12">
    <source>
        <dbReference type="Pfam" id="PF06155"/>
    </source>
</evidence>
<dbReference type="PANTHER" id="PTHR10696:SF33">
    <property type="entry name" value="GAMMA-BUTYROBETAINE DIOXYGENASE"/>
    <property type="match status" value="1"/>
</dbReference>
<evidence type="ECO:0000256" key="7">
    <source>
        <dbReference type="ARBA" id="ARBA00022964"/>
    </source>
</evidence>
<dbReference type="GO" id="GO:0016706">
    <property type="term" value="F:2-oxoglutarate-dependent dioxygenase activity"/>
    <property type="evidence" value="ECO:0007669"/>
    <property type="project" value="UniProtKB-ARBA"/>
</dbReference>
<reference evidence="13" key="2">
    <citation type="journal article" date="2023" name="BMC Genomics">
        <title>Pest status, molecular evolution, and epigenetic factors derived from the genome assembly of Frankliniella fusca, a thysanopteran phytovirus vector.</title>
        <authorList>
            <person name="Catto M.A."/>
            <person name="Labadie P.E."/>
            <person name="Jacobson A.L."/>
            <person name="Kennedy G.G."/>
            <person name="Srinivasan R."/>
            <person name="Hunt B.G."/>
        </authorList>
    </citation>
    <scope>NUCLEOTIDE SEQUENCE</scope>
    <source>
        <strain evidence="13">PL_HMW_Pooled</strain>
    </source>
</reference>
<evidence type="ECO:0000256" key="6">
    <source>
        <dbReference type="ARBA" id="ARBA00022873"/>
    </source>
</evidence>
<dbReference type="PANTHER" id="PTHR10696">
    <property type="entry name" value="GAMMA-BUTYROBETAINE HYDROXYLASE-RELATED"/>
    <property type="match status" value="1"/>
</dbReference>
<dbReference type="InterPro" id="IPR042098">
    <property type="entry name" value="TauD-like_sf"/>
</dbReference>
<dbReference type="Pfam" id="PF02668">
    <property type="entry name" value="TauD"/>
    <property type="match status" value="1"/>
</dbReference>
<feature type="chain" id="PRO_5041955729" evidence="10">
    <location>
        <begin position="20"/>
        <end position="432"/>
    </location>
</feature>
<accession>A0AAE1GVA5</accession>
<feature type="domain" description="TauD/TfdA-like" evidence="11">
    <location>
        <begin position="166"/>
        <end position="410"/>
    </location>
</feature>
<dbReference type="FunFam" id="3.30.2020.30:FF:000002">
    <property type="entry name" value="Putative gamma-butyrobetaine dioxygenase"/>
    <property type="match status" value="1"/>
</dbReference>
<evidence type="ECO:0000313" key="14">
    <source>
        <dbReference type="Proteomes" id="UP001219518"/>
    </source>
</evidence>
<evidence type="ECO:0000256" key="1">
    <source>
        <dbReference type="ARBA" id="ARBA00001954"/>
    </source>
</evidence>
<dbReference type="Gene3D" id="3.30.2020.30">
    <property type="match status" value="1"/>
</dbReference>
<dbReference type="CDD" id="cd00250">
    <property type="entry name" value="CAS_like"/>
    <property type="match status" value="1"/>
</dbReference>
<evidence type="ECO:0000256" key="9">
    <source>
        <dbReference type="ARBA" id="ARBA00023004"/>
    </source>
</evidence>
<dbReference type="Gene3D" id="3.60.130.10">
    <property type="entry name" value="Clavaminate synthase-like"/>
    <property type="match status" value="1"/>
</dbReference>
<evidence type="ECO:0000256" key="4">
    <source>
        <dbReference type="ARBA" id="ARBA00008654"/>
    </source>
</evidence>
<gene>
    <name evidence="13" type="ORF">KUF71_019906</name>
</gene>
<feature type="domain" description="Gamma-butyrobetaine hydroxylase-like N-terminal" evidence="12">
    <location>
        <begin position="58"/>
        <end position="130"/>
    </location>
</feature>
<evidence type="ECO:0000256" key="10">
    <source>
        <dbReference type="SAM" id="SignalP"/>
    </source>
</evidence>
<keyword evidence="14" id="KW-1185">Reference proteome</keyword>
<proteinExistence type="inferred from homology"/>
<comment type="cofactor">
    <cofactor evidence="1">
        <name>Fe(2+)</name>
        <dbReference type="ChEBI" id="CHEBI:29033"/>
    </cofactor>
</comment>
<comment type="similarity">
    <text evidence="4">Belongs to the gamma-BBH/TMLD family.</text>
</comment>
<evidence type="ECO:0000256" key="3">
    <source>
        <dbReference type="ARBA" id="ARBA00005022"/>
    </source>
</evidence>
<dbReference type="InterPro" id="IPR050411">
    <property type="entry name" value="AlphaKG_dependent_hydroxylases"/>
</dbReference>
<sequence length="432" mass="49573">MVLVRSLGVLALQVQRAAAAAARAVSRTAVQAKPLRQQRWASTVGEAALCSKTDMVVLRLPQSDEMRFPFVWLRDNCQCSDCFHPDSQSRTIDLQTFDINSKPSEVKVVNDFVHINWLDGHISNFSIKWLQEHCFQRDAQHLWLKSMYRLPRKTWTAQTFENILPRFQFCDVLRSDVSLYNWLVNLATFGVSIIENAPSDTTTIRNLAERVAFIRRTHYGEEFSVRAKPGTTNVAYLSANLQLHTDLPYYNYKPGVNLLHCLVQTESDGGSNLLTDTLAVAEWIKKVDAKSYQALTQTIVDWNDIGQENGNHFHSIHRAPVICENRSGEIERINFSQPQRDSHFNIPIEDVKPWYQAMDRFIAAVYSNDFCVTYKMKEGEILTFDNIRLLHGRKKYEDTGNSIRHVVGGYLDWDEIWSRIRVLKKANNSGAS</sequence>
<keyword evidence="8" id="KW-0560">Oxidoreductase</keyword>